<comment type="caution">
    <text evidence="5">The sequence shown here is derived from an EMBL/GenBank/DDBJ whole genome shotgun (WGS) entry which is preliminary data.</text>
</comment>
<evidence type="ECO:0000313" key="5">
    <source>
        <dbReference type="EMBL" id="PWR02710.1"/>
    </source>
</evidence>
<keyword evidence="3" id="KW-0479">Metal-binding</keyword>
<name>A0A2V2LB38_9RHOB</name>
<evidence type="ECO:0000256" key="3">
    <source>
        <dbReference type="ARBA" id="ARBA00022723"/>
    </source>
</evidence>
<protein>
    <submittedName>
        <fullName evidence="5">3-keto-5-aminohexanoate cleavage protein</fullName>
    </submittedName>
</protein>
<evidence type="ECO:0000313" key="6">
    <source>
        <dbReference type="Proteomes" id="UP000245680"/>
    </source>
</evidence>
<dbReference type="Pfam" id="PF05853">
    <property type="entry name" value="BKACE"/>
    <property type="match status" value="1"/>
</dbReference>
<evidence type="ECO:0000256" key="2">
    <source>
        <dbReference type="ARBA" id="ARBA00022679"/>
    </source>
</evidence>
<dbReference type="Proteomes" id="UP000245680">
    <property type="component" value="Unassembled WGS sequence"/>
</dbReference>
<dbReference type="Gene3D" id="3.20.20.70">
    <property type="entry name" value="Aldolase class I"/>
    <property type="match status" value="1"/>
</dbReference>
<sequence length="315" mass="33801">MARVILTCAVTGSIHTPSMSPHLPVTPDDIVAQSVAAAQAGAAILHLHARDPADGRPSATPAHYAATLPHIAAETDAVLNLSTGGSAVMTLDQRLEAPRAFAPEMCSLNMGTMNFALYPMAARVTDWLHDWERPFLEGSDDLVFRNTPRDIAQVLEQIGAQRGARFEFECYDTGHLHMLRHFADRGAVAPPFFIQFVFGVLGGMAAEPETLTHMKRLADKLFGDDYLFSVLAAGRHQMPFAAMAAAMGGHVRVGLEDNLTIERGRLATSNAQQVARARALIEGLGHTLANPDEARAMLGLKGAAATTIPQPDPIQ</sequence>
<organism evidence="5 6">
    <name type="scientific">Meridianimarinicoccus roseus</name>
    <dbReference type="NCBI Taxonomy" id="2072018"/>
    <lineage>
        <taxon>Bacteria</taxon>
        <taxon>Pseudomonadati</taxon>
        <taxon>Pseudomonadota</taxon>
        <taxon>Alphaproteobacteria</taxon>
        <taxon>Rhodobacterales</taxon>
        <taxon>Paracoccaceae</taxon>
        <taxon>Meridianimarinicoccus</taxon>
    </lineage>
</organism>
<gene>
    <name evidence="5" type="ORF">DKT77_11080</name>
</gene>
<dbReference type="OrthoDB" id="9805277at2"/>
<dbReference type="AlphaFoldDB" id="A0A2V2LB38"/>
<dbReference type="RefSeq" id="WP_109811759.1">
    <property type="nucleotide sequence ID" value="NZ_QGKU01000033.1"/>
</dbReference>
<proteinExistence type="predicted"/>
<evidence type="ECO:0000256" key="4">
    <source>
        <dbReference type="ARBA" id="ARBA00022833"/>
    </source>
</evidence>
<keyword evidence="4" id="KW-0862">Zinc</keyword>
<accession>A0A2V2LB38</accession>
<keyword evidence="6" id="KW-1185">Reference proteome</keyword>
<comment type="cofactor">
    <cofactor evidence="1">
        <name>Zn(2+)</name>
        <dbReference type="ChEBI" id="CHEBI:29105"/>
    </cofactor>
</comment>
<dbReference type="EMBL" id="QGKU01000033">
    <property type="protein sequence ID" value="PWR02710.1"/>
    <property type="molecule type" value="Genomic_DNA"/>
</dbReference>
<keyword evidence="2" id="KW-0808">Transferase</keyword>
<reference evidence="5 6" key="1">
    <citation type="submission" date="2018-05" db="EMBL/GenBank/DDBJ databases">
        <title>Rhodobacteraceae gen. nov., sp. nov. isolated from sea water.</title>
        <authorList>
            <person name="Ren Y."/>
        </authorList>
    </citation>
    <scope>NUCLEOTIDE SEQUENCE [LARGE SCALE GENOMIC DNA]</scope>
    <source>
        <strain evidence="5 6">TG-679</strain>
    </source>
</reference>
<evidence type="ECO:0000256" key="1">
    <source>
        <dbReference type="ARBA" id="ARBA00001947"/>
    </source>
</evidence>
<dbReference type="InterPro" id="IPR013785">
    <property type="entry name" value="Aldolase_TIM"/>
</dbReference>
<dbReference type="GO" id="GO:0043720">
    <property type="term" value="F:3-keto-5-aminohexanoate cleavage activity"/>
    <property type="evidence" value="ECO:0007669"/>
    <property type="project" value="InterPro"/>
</dbReference>
<dbReference type="PANTHER" id="PTHR37418">
    <property type="entry name" value="3-KETO-5-AMINOHEXANOATE CLEAVAGE ENZYME-RELATED"/>
    <property type="match status" value="1"/>
</dbReference>
<dbReference type="InterPro" id="IPR008567">
    <property type="entry name" value="BKACE"/>
</dbReference>
<dbReference type="PANTHER" id="PTHR37418:SF2">
    <property type="entry name" value="3-KETO-5-AMINOHEXANOATE CLEAVAGE ENZYME"/>
    <property type="match status" value="1"/>
</dbReference>
<dbReference type="GO" id="GO:0046872">
    <property type="term" value="F:metal ion binding"/>
    <property type="evidence" value="ECO:0007669"/>
    <property type="project" value="UniProtKB-KW"/>
</dbReference>